<dbReference type="Pfam" id="PF07238">
    <property type="entry name" value="PilZ"/>
    <property type="match status" value="1"/>
</dbReference>
<evidence type="ECO:0000256" key="3">
    <source>
        <dbReference type="ARBA" id="ARBA00023143"/>
    </source>
</evidence>
<comment type="function">
    <text evidence="4">Acts as a flagellar brake, regulating swimming and swarming in a bis-(3'-5') cyclic diguanylic acid (c-di-GMP)-dependent manner. Binds 1 c-di-GMP dimer per subunit. Increasing levels of c-di-GMP lead to decreased motility.</text>
</comment>
<keyword evidence="7" id="KW-0969">Cilium</keyword>
<dbReference type="GO" id="GO:0071945">
    <property type="term" value="P:regulation of bacterial-type flagellum-dependent cell motility by regulation of motor speed"/>
    <property type="evidence" value="ECO:0007669"/>
    <property type="project" value="UniProtKB-UniRule"/>
</dbReference>
<dbReference type="HAMAP" id="MF_01457">
    <property type="entry name" value="YcgR"/>
    <property type="match status" value="1"/>
</dbReference>
<reference evidence="7 8" key="1">
    <citation type="submission" date="2018-01" db="EMBL/GenBank/DDBJ databases">
        <authorList>
            <person name="Clerissi C."/>
        </authorList>
    </citation>
    <scope>NUCLEOTIDE SEQUENCE [LARGE SCALE GENOMIC DNA]</scope>
    <source>
        <strain evidence="7">Cupriavidus oxalaticus LMG 2235</strain>
        <plasmid evidence="8">co2235_mp</plasmid>
    </source>
</reference>
<evidence type="ECO:0000259" key="5">
    <source>
        <dbReference type="Pfam" id="PF07238"/>
    </source>
</evidence>
<dbReference type="Gene3D" id="2.30.110.10">
    <property type="entry name" value="Electron Transport, Fmn-binding Protein, Chain A"/>
    <property type="match status" value="1"/>
</dbReference>
<keyword evidence="7" id="KW-0282">Flagellum</keyword>
<dbReference type="EMBL" id="OGUS01000137">
    <property type="protein sequence ID" value="SPC19857.1"/>
    <property type="molecule type" value="Genomic_DNA"/>
</dbReference>
<proteinExistence type="inferred from homology"/>
<dbReference type="GO" id="GO:0035438">
    <property type="term" value="F:cyclic-di-GMP binding"/>
    <property type="evidence" value="ECO:0007669"/>
    <property type="project" value="UniProtKB-UniRule"/>
</dbReference>
<comment type="subcellular location">
    <subcellularLocation>
        <location evidence="4">Bacterial flagellum basal body</location>
    </subcellularLocation>
</comment>
<protein>
    <recommendedName>
        <fullName evidence="4">Flagellar brake protein YcgR</fullName>
    </recommendedName>
    <alternativeName>
        <fullName evidence="4">Cyclic di-GMP binding protein YcgR</fullName>
    </alternativeName>
</protein>
<organism evidence="7 8">
    <name type="scientific">Cupriavidus oxalaticus</name>
    <dbReference type="NCBI Taxonomy" id="96344"/>
    <lineage>
        <taxon>Bacteria</taxon>
        <taxon>Pseudomonadati</taxon>
        <taxon>Pseudomonadota</taxon>
        <taxon>Betaproteobacteria</taxon>
        <taxon>Burkholderiales</taxon>
        <taxon>Burkholderiaceae</taxon>
        <taxon>Cupriavidus</taxon>
    </lineage>
</organism>
<sequence length="300" mass="33189">MSLAGRGGTRLTCGARPAGRLAAAPPLLHDPAASRYTKTLRESMNQHEATGAGTGTDTGTDTVAAATPADERYRLTHNSQIGTVLRDLSWQKCMLSVRTRTGHQFVTSVLHVDPVNRTFMFDWCNADAERQSLMTSEENAFSGLLRGVPVNFMVGQPAATRFEQGPAFVVEFPEKLYHFQRRRHFRARTLVTKGYRCEIRSAGNALLCLDIADLSLSGVGLRSRSVTEEQLPVGTTVARCRLDFRELGKVELDLQVVGHWLVGHDDNAIHHFGCAFVNPDGRMENFLQRLVFALELAHRG</sequence>
<keyword evidence="3 4" id="KW-0975">Bacterial flagellum</keyword>
<keyword evidence="7" id="KW-0966">Cell projection</keyword>
<dbReference type="GO" id="GO:0009425">
    <property type="term" value="C:bacterial-type flagellum basal body"/>
    <property type="evidence" value="ECO:0007669"/>
    <property type="project" value="UniProtKB-SubCell"/>
</dbReference>
<evidence type="ECO:0000313" key="8">
    <source>
        <dbReference type="Proteomes" id="UP000256862"/>
    </source>
</evidence>
<dbReference type="Gene3D" id="2.40.10.220">
    <property type="entry name" value="predicted glycosyltransferase like domains"/>
    <property type="match status" value="1"/>
</dbReference>
<dbReference type="Proteomes" id="UP000256862">
    <property type="component" value="Plasmid CO2235_mp"/>
</dbReference>
<evidence type="ECO:0000313" key="7">
    <source>
        <dbReference type="EMBL" id="SPC19857.1"/>
    </source>
</evidence>
<comment type="caution">
    <text evidence="7">The sequence shown here is derived from an EMBL/GenBank/DDBJ whole genome shotgun (WGS) entry which is preliminary data.</text>
</comment>
<comment type="similarity">
    <text evidence="4">Belongs to the YcgR family.</text>
</comment>
<accession>A0A976BHV8</accession>
<dbReference type="GO" id="GO:0071973">
    <property type="term" value="P:bacterial-type flagellum-dependent cell motility"/>
    <property type="evidence" value="ECO:0007669"/>
    <property type="project" value="UniProtKB-UniRule"/>
</dbReference>
<keyword evidence="1 4" id="KW-0973">c-di-GMP</keyword>
<evidence type="ECO:0000256" key="1">
    <source>
        <dbReference type="ARBA" id="ARBA00022636"/>
    </source>
</evidence>
<gene>
    <name evidence="4 7" type="primary">ycgR</name>
    <name evidence="7" type="ORF">CO2235_MP20245</name>
</gene>
<keyword evidence="2 4" id="KW-0547">Nucleotide-binding</keyword>
<feature type="domain" description="PilZ" evidence="5">
    <location>
        <begin position="180"/>
        <end position="293"/>
    </location>
</feature>
<feature type="domain" description="Type III secretion system flagellar brake protein YcgR PilZN" evidence="6">
    <location>
        <begin position="73"/>
        <end position="178"/>
    </location>
</feature>
<evidence type="ECO:0000259" key="6">
    <source>
        <dbReference type="Pfam" id="PF07317"/>
    </source>
</evidence>
<evidence type="ECO:0000256" key="2">
    <source>
        <dbReference type="ARBA" id="ARBA00022741"/>
    </source>
</evidence>
<dbReference type="AlphaFoldDB" id="A0A976BHV8"/>
<dbReference type="InterPro" id="IPR009875">
    <property type="entry name" value="PilZ_domain"/>
</dbReference>
<geneLocation type="plasmid" evidence="8">
    <name>co2235_mp</name>
</geneLocation>
<dbReference type="InterPro" id="IPR012349">
    <property type="entry name" value="Split_barrel_FMN-bd"/>
</dbReference>
<dbReference type="Pfam" id="PF07317">
    <property type="entry name" value="PilZN"/>
    <property type="match status" value="1"/>
</dbReference>
<evidence type="ECO:0000256" key="4">
    <source>
        <dbReference type="HAMAP-Rule" id="MF_01457"/>
    </source>
</evidence>
<dbReference type="InterPro" id="IPR023787">
    <property type="entry name" value="T3SS_YcgR"/>
</dbReference>
<dbReference type="InterPro" id="IPR009926">
    <property type="entry name" value="T3SS_YcgR_PilZN"/>
</dbReference>
<comment type="subunit">
    <text evidence="4">Monomer. Interacts with the flagellar basal bodies.</text>
</comment>
<name>A0A976BHV8_9BURK</name>